<feature type="compositionally biased region" description="Basic and acidic residues" evidence="1">
    <location>
        <begin position="298"/>
        <end position="308"/>
    </location>
</feature>
<feature type="compositionally biased region" description="Basic and acidic residues" evidence="1">
    <location>
        <begin position="396"/>
        <end position="418"/>
    </location>
</feature>
<evidence type="ECO:0000256" key="1">
    <source>
        <dbReference type="SAM" id="MobiDB-lite"/>
    </source>
</evidence>
<feature type="compositionally biased region" description="Low complexity" evidence="1">
    <location>
        <begin position="377"/>
        <end position="395"/>
    </location>
</feature>
<accession>A0A4U5NX96</accession>
<organism evidence="3 4">
    <name type="scientific">Steinernema carpocapsae</name>
    <name type="common">Entomopathogenic nematode</name>
    <dbReference type="NCBI Taxonomy" id="34508"/>
    <lineage>
        <taxon>Eukaryota</taxon>
        <taxon>Metazoa</taxon>
        <taxon>Ecdysozoa</taxon>
        <taxon>Nematoda</taxon>
        <taxon>Chromadorea</taxon>
        <taxon>Rhabditida</taxon>
        <taxon>Tylenchina</taxon>
        <taxon>Panagrolaimomorpha</taxon>
        <taxon>Strongyloidoidea</taxon>
        <taxon>Steinernematidae</taxon>
        <taxon>Steinernema</taxon>
    </lineage>
</organism>
<feature type="chain" id="PRO_5021001904" description="Chondroitin proteoglycan 4 domain-containing protein" evidence="2">
    <location>
        <begin position="22"/>
        <end position="475"/>
    </location>
</feature>
<evidence type="ECO:0000256" key="2">
    <source>
        <dbReference type="SAM" id="SignalP"/>
    </source>
</evidence>
<proteinExistence type="predicted"/>
<gene>
    <name evidence="3" type="ORF">L596_012434</name>
</gene>
<evidence type="ECO:0000313" key="3">
    <source>
        <dbReference type="EMBL" id="TKR88146.1"/>
    </source>
</evidence>
<dbReference type="Proteomes" id="UP000298663">
    <property type="component" value="Unassembled WGS sequence"/>
</dbReference>
<sequence length="475" mass="51474">MQPPSFCFLAAAALLVLRVRAGKESVIPEQPVLTTSSACLNGCFQDGSRIFAASNLQHFETIVKNVDEFCGIYNDLMKCGQGCSEEDQTELQKRVSVTVSSYICTQKLDDMKAVKDCMRSQDTSGLDSCFEGCRLHDPLQLDSSTTSAVNPFVFFDSIGPVCDKVKCTIKCSVGELNKRCASAGDLFKDLGYKQVLEASARVHRDAANESAPIASQLAKIYLEALPEKCKFVIDPEIYDETFTEKEEPGSDVVTKIVPAVLLSDDDGTIEAVTPIAKKEPVTEQETSEESAETTTTSEKPRVEVEGDTRSGSTVTLEFEPANEPEDPIGPPQKEIATDKPDATINPADVPEETAVEIQEQPMPSPASIEPVPEQDQSEQTTSVTEPTTEATSADTETSKSKESKELTSSHESHEHQVAEGEISGVPEHTIHVVNEENENEVGNNIVHDPASPIKSATTSLVSALLFIFAAFFLTL</sequence>
<keyword evidence="2" id="KW-0732">Signal</keyword>
<reference evidence="3 4" key="2">
    <citation type="journal article" date="2019" name="G3 (Bethesda)">
        <title>Hybrid Assembly of the Genome of the Entomopathogenic Nematode Steinernema carpocapsae Identifies the X-Chromosome.</title>
        <authorList>
            <person name="Serra L."/>
            <person name="Macchietto M."/>
            <person name="Macias-Munoz A."/>
            <person name="McGill C.J."/>
            <person name="Rodriguez I.M."/>
            <person name="Rodriguez B."/>
            <person name="Murad R."/>
            <person name="Mortazavi A."/>
        </authorList>
    </citation>
    <scope>NUCLEOTIDE SEQUENCE [LARGE SCALE GENOMIC DNA]</scope>
    <source>
        <strain evidence="3 4">ALL</strain>
    </source>
</reference>
<protein>
    <recommendedName>
        <fullName evidence="5">Chondroitin proteoglycan 4 domain-containing protein</fullName>
    </recommendedName>
</protein>
<dbReference type="PANTHER" id="PTHR37442">
    <property type="entry name" value="F18A1.7 PROTEIN-RELATED"/>
    <property type="match status" value="1"/>
</dbReference>
<keyword evidence="4" id="KW-1185">Reference proteome</keyword>
<dbReference type="OrthoDB" id="5826293at2759"/>
<dbReference type="STRING" id="34508.A0A4U5NX96"/>
<comment type="caution">
    <text evidence="3">The sequence shown here is derived from an EMBL/GenBank/DDBJ whole genome shotgun (WGS) entry which is preliminary data.</text>
</comment>
<dbReference type="PANTHER" id="PTHR37442:SF1">
    <property type="entry name" value="CHONDROITIN PROTEOGLYCAN 4 DOMAIN-CONTAINING PROTEIN"/>
    <property type="match status" value="1"/>
</dbReference>
<dbReference type="AlphaFoldDB" id="A0A4U5NX96"/>
<name>A0A4U5NX96_STECR</name>
<evidence type="ECO:0000313" key="4">
    <source>
        <dbReference type="Proteomes" id="UP000298663"/>
    </source>
</evidence>
<dbReference type="InterPro" id="IPR053123">
    <property type="entry name" value="CPG4-like"/>
</dbReference>
<evidence type="ECO:0008006" key="5">
    <source>
        <dbReference type="Google" id="ProtNLM"/>
    </source>
</evidence>
<reference evidence="3 4" key="1">
    <citation type="journal article" date="2015" name="Genome Biol.">
        <title>Comparative genomics of Steinernema reveals deeply conserved gene regulatory networks.</title>
        <authorList>
            <person name="Dillman A.R."/>
            <person name="Macchietto M."/>
            <person name="Porter C.F."/>
            <person name="Rogers A."/>
            <person name="Williams B."/>
            <person name="Antoshechkin I."/>
            <person name="Lee M.M."/>
            <person name="Goodwin Z."/>
            <person name="Lu X."/>
            <person name="Lewis E.E."/>
            <person name="Goodrich-Blair H."/>
            <person name="Stock S.P."/>
            <person name="Adams B.J."/>
            <person name="Sternberg P.W."/>
            <person name="Mortazavi A."/>
        </authorList>
    </citation>
    <scope>NUCLEOTIDE SEQUENCE [LARGE SCALE GENOMIC DNA]</scope>
    <source>
        <strain evidence="3 4">ALL</strain>
    </source>
</reference>
<feature type="signal peptide" evidence="2">
    <location>
        <begin position="1"/>
        <end position="21"/>
    </location>
</feature>
<dbReference type="EMBL" id="AZBU02000003">
    <property type="protein sequence ID" value="TKR88146.1"/>
    <property type="molecule type" value="Genomic_DNA"/>
</dbReference>
<feature type="region of interest" description="Disordered" evidence="1">
    <location>
        <begin position="274"/>
        <end position="425"/>
    </location>
</feature>